<comment type="caution">
    <text evidence="1">The sequence shown here is derived from an EMBL/GenBank/DDBJ whole genome shotgun (WGS) entry which is preliminary data.</text>
</comment>
<reference evidence="1" key="1">
    <citation type="submission" date="2023-07" db="EMBL/GenBank/DDBJ databases">
        <title>Sorghum-associated microbial communities from plants grown in Nebraska, USA.</title>
        <authorList>
            <person name="Schachtman D."/>
        </authorList>
    </citation>
    <scope>NUCLEOTIDE SEQUENCE</scope>
    <source>
        <strain evidence="1">BE46</strain>
    </source>
</reference>
<evidence type="ECO:0000313" key="1">
    <source>
        <dbReference type="EMBL" id="MDR6610071.1"/>
    </source>
</evidence>
<sequence>MGHTARQCSPWILFSLLAVNLALLAGCSGKATTAPHPASNTGSNTGSVCFAKALPSVGEGGLAWADTLDMARQKSLSNCIRYAGRSGGTPDTCHVVMAECKH</sequence>
<dbReference type="Proteomes" id="UP001259420">
    <property type="component" value="Unassembled WGS sequence"/>
</dbReference>
<proteinExistence type="predicted"/>
<accession>A0ACC6JU59</accession>
<protein>
    <submittedName>
        <fullName evidence="1">Uncharacterized protein</fullName>
    </submittedName>
</protein>
<keyword evidence="2" id="KW-1185">Reference proteome</keyword>
<gene>
    <name evidence="1" type="ORF">J2X87_005177</name>
</gene>
<dbReference type="EMBL" id="JAVDSD010000017">
    <property type="protein sequence ID" value="MDR6610071.1"/>
    <property type="molecule type" value="Genomic_DNA"/>
</dbReference>
<name>A0ACC6JU59_9PSED</name>
<evidence type="ECO:0000313" key="2">
    <source>
        <dbReference type="Proteomes" id="UP001259420"/>
    </source>
</evidence>
<organism evidence="1 2">
    <name type="scientific">Pseudomonas synxantha</name>
    <dbReference type="NCBI Taxonomy" id="47883"/>
    <lineage>
        <taxon>Bacteria</taxon>
        <taxon>Pseudomonadati</taxon>
        <taxon>Pseudomonadota</taxon>
        <taxon>Gammaproteobacteria</taxon>
        <taxon>Pseudomonadales</taxon>
        <taxon>Pseudomonadaceae</taxon>
        <taxon>Pseudomonas</taxon>
    </lineage>
</organism>